<proteinExistence type="predicted"/>
<name>A0A167RPG2_CORFA</name>
<keyword evidence="4" id="KW-1185">Reference proteome</keyword>
<accession>A0A167RPG2</accession>
<dbReference type="OrthoDB" id="2213372at2759"/>
<reference evidence="3 4" key="1">
    <citation type="journal article" date="2016" name="Genome Biol. Evol.">
        <title>Divergent and convergent evolution of fungal pathogenicity.</title>
        <authorList>
            <person name="Shang Y."/>
            <person name="Xiao G."/>
            <person name="Zheng P."/>
            <person name="Cen K."/>
            <person name="Zhan S."/>
            <person name="Wang C."/>
        </authorList>
    </citation>
    <scope>NUCLEOTIDE SEQUENCE [LARGE SCALE GENOMIC DNA]</scope>
    <source>
        <strain evidence="3 4">ARSEF 2679</strain>
    </source>
</reference>
<dbReference type="Pfam" id="PF14232">
    <property type="entry name" value="DUF4334"/>
    <property type="match status" value="1"/>
</dbReference>
<organism evidence="3 4">
    <name type="scientific">Cordyceps fumosorosea (strain ARSEF 2679)</name>
    <name type="common">Isaria fumosorosea</name>
    <dbReference type="NCBI Taxonomy" id="1081104"/>
    <lineage>
        <taxon>Eukaryota</taxon>
        <taxon>Fungi</taxon>
        <taxon>Dikarya</taxon>
        <taxon>Ascomycota</taxon>
        <taxon>Pezizomycotina</taxon>
        <taxon>Sordariomycetes</taxon>
        <taxon>Hypocreomycetidae</taxon>
        <taxon>Hypocreales</taxon>
        <taxon>Cordycipitaceae</taxon>
        <taxon>Cordyceps</taxon>
    </lineage>
</organism>
<dbReference type="EMBL" id="AZHB01000017">
    <property type="protein sequence ID" value="OAA58799.1"/>
    <property type="molecule type" value="Genomic_DNA"/>
</dbReference>
<comment type="caution">
    <text evidence="3">The sequence shown here is derived from an EMBL/GenBank/DDBJ whole genome shotgun (WGS) entry which is preliminary data.</text>
</comment>
<feature type="domain" description="DUF4334" evidence="2">
    <location>
        <begin position="94"/>
        <end position="151"/>
    </location>
</feature>
<dbReference type="InterPro" id="IPR025568">
    <property type="entry name" value="DUF4334"/>
</dbReference>
<gene>
    <name evidence="3" type="ORF">ISF_06582</name>
</gene>
<evidence type="ECO:0000313" key="3">
    <source>
        <dbReference type="EMBL" id="OAA58799.1"/>
    </source>
</evidence>
<sequence>MSPAADAWIALTKQDAVTPEAATAAFAALPPVTASFMTRGAGEWQGADLPTGHPTRQKMVELNWAGKTFRSAEDVDPIVVYDADGKRRWNADWGHSRLREMKFGEDNTVAMLYDDFPIIDYFRYVNEDLVAGAMDSKKMNSFGTYYFYLKRLS</sequence>
<dbReference type="GeneID" id="30022874"/>
<evidence type="ECO:0000259" key="1">
    <source>
        <dbReference type="Pfam" id="PF14231"/>
    </source>
</evidence>
<dbReference type="RefSeq" id="XP_018702674.1">
    <property type="nucleotide sequence ID" value="XM_018850186.1"/>
</dbReference>
<dbReference type="Pfam" id="PF14231">
    <property type="entry name" value="GXWXG"/>
    <property type="match status" value="1"/>
</dbReference>
<dbReference type="Proteomes" id="UP000076744">
    <property type="component" value="Unassembled WGS sequence"/>
</dbReference>
<dbReference type="InterPro" id="IPR025951">
    <property type="entry name" value="GXWXG_dom"/>
</dbReference>
<dbReference type="Gene3D" id="2.40.128.580">
    <property type="entry name" value="GXWXG domain"/>
    <property type="match status" value="1"/>
</dbReference>
<feature type="domain" description="GXWXG" evidence="1">
    <location>
        <begin position="25"/>
        <end position="85"/>
    </location>
</feature>
<protein>
    <submittedName>
        <fullName evidence="3">Uncharacterized protein</fullName>
    </submittedName>
</protein>
<evidence type="ECO:0000313" key="4">
    <source>
        <dbReference type="Proteomes" id="UP000076744"/>
    </source>
</evidence>
<dbReference type="AlphaFoldDB" id="A0A167RPG2"/>
<evidence type="ECO:0000259" key="2">
    <source>
        <dbReference type="Pfam" id="PF14232"/>
    </source>
</evidence>